<sequence length="418" mass="43976">MPPRPKPTPRKPSVSTKDAPKVQSSMPPPPDPPQPQGILVPEAMALSACLRNAVVNTGQIYAHYADTRKLAIHKHAPYPPRSLTASLGREVEKYDQLCDAIESHLLHAINVLQRDLSRAQDKLKAATAVPMAVTPVTAQPPLPPSDSPTQATSMDDALQTDTKVPSSLRRASTISLSSLQRPPFPHKLDLSAAALRINPEDLQSGLTSPVALAPKSSISRHPPDLLGGQHVDIDLTLDDEDIIMGTSQMGADAVPHGLGNSADKPIELDLDLEMDLFGGGPQQHAQGTSAPQVSPVIVPKQEDSAMDLSLLTGGDATGGMSQDSLMGFNPTGLPSNSVSTEQLLTGTLGVPPQGQPSAVSPGSLIPGLQQNNGANGEAAFDFDLNFLEPTMDMRMDDLFDMNSSVQPQGGDNSGTTGN</sequence>
<dbReference type="EMBL" id="RWJN01000122">
    <property type="protein sequence ID" value="TCD66779.1"/>
    <property type="molecule type" value="Genomic_DNA"/>
</dbReference>
<accession>A0A4R0RNF3</accession>
<gene>
    <name evidence="2" type="ORF">EIP91_000970</name>
</gene>
<name>A0A4R0RNF3_9APHY</name>
<comment type="caution">
    <text evidence="2">The sequence shown here is derived from an EMBL/GenBank/DDBJ whole genome shotgun (WGS) entry which is preliminary data.</text>
</comment>
<feature type="region of interest" description="Disordered" evidence="1">
    <location>
        <begin position="1"/>
        <end position="37"/>
    </location>
</feature>
<organism evidence="2 3">
    <name type="scientific">Steccherinum ochraceum</name>
    <dbReference type="NCBI Taxonomy" id="92696"/>
    <lineage>
        <taxon>Eukaryota</taxon>
        <taxon>Fungi</taxon>
        <taxon>Dikarya</taxon>
        <taxon>Basidiomycota</taxon>
        <taxon>Agaricomycotina</taxon>
        <taxon>Agaricomycetes</taxon>
        <taxon>Polyporales</taxon>
        <taxon>Steccherinaceae</taxon>
        <taxon>Steccherinum</taxon>
    </lineage>
</organism>
<dbReference type="OrthoDB" id="3365514at2759"/>
<evidence type="ECO:0000313" key="2">
    <source>
        <dbReference type="EMBL" id="TCD66779.1"/>
    </source>
</evidence>
<feature type="compositionally biased region" description="Pro residues" evidence="1">
    <location>
        <begin position="26"/>
        <end position="35"/>
    </location>
</feature>
<evidence type="ECO:0000256" key="1">
    <source>
        <dbReference type="SAM" id="MobiDB-lite"/>
    </source>
</evidence>
<proteinExistence type="predicted"/>
<protein>
    <submittedName>
        <fullName evidence="2">Uncharacterized protein</fullName>
    </submittedName>
</protein>
<reference evidence="2 3" key="1">
    <citation type="submission" date="2018-11" db="EMBL/GenBank/DDBJ databases">
        <title>Genome assembly of Steccherinum ochraceum LE-BIN_3174, the white-rot fungus of the Steccherinaceae family (The Residual Polyporoid clade, Polyporales, Basidiomycota).</title>
        <authorList>
            <person name="Fedorova T.V."/>
            <person name="Glazunova O.A."/>
            <person name="Landesman E.O."/>
            <person name="Moiseenko K.V."/>
            <person name="Psurtseva N.V."/>
            <person name="Savinova O.S."/>
            <person name="Shakhova N.V."/>
            <person name="Tyazhelova T.V."/>
            <person name="Vasina D.V."/>
        </authorList>
    </citation>
    <scope>NUCLEOTIDE SEQUENCE [LARGE SCALE GENOMIC DNA]</scope>
    <source>
        <strain evidence="2 3">LE-BIN_3174</strain>
    </source>
</reference>
<evidence type="ECO:0000313" key="3">
    <source>
        <dbReference type="Proteomes" id="UP000292702"/>
    </source>
</evidence>
<feature type="region of interest" description="Disordered" evidence="1">
    <location>
        <begin position="134"/>
        <end position="153"/>
    </location>
</feature>
<dbReference type="Proteomes" id="UP000292702">
    <property type="component" value="Unassembled WGS sequence"/>
</dbReference>
<dbReference type="AlphaFoldDB" id="A0A4R0RNF3"/>
<keyword evidence="3" id="KW-1185">Reference proteome</keyword>